<evidence type="ECO:0000313" key="2">
    <source>
        <dbReference type="Proteomes" id="UP000046392"/>
    </source>
</evidence>
<organism evidence="2 3">
    <name type="scientific">Strongyloides papillosus</name>
    <name type="common">Intestinal threadworm</name>
    <dbReference type="NCBI Taxonomy" id="174720"/>
    <lineage>
        <taxon>Eukaryota</taxon>
        <taxon>Metazoa</taxon>
        <taxon>Ecdysozoa</taxon>
        <taxon>Nematoda</taxon>
        <taxon>Chromadorea</taxon>
        <taxon>Rhabditida</taxon>
        <taxon>Tylenchina</taxon>
        <taxon>Panagrolaimomorpha</taxon>
        <taxon>Strongyloidoidea</taxon>
        <taxon>Strongyloididae</taxon>
        <taxon>Strongyloides</taxon>
    </lineage>
</organism>
<feature type="domain" description="F-box" evidence="1">
    <location>
        <begin position="1"/>
        <end position="54"/>
    </location>
</feature>
<reference evidence="3" key="1">
    <citation type="submission" date="2017-02" db="UniProtKB">
        <authorList>
            <consortium name="WormBaseParasite"/>
        </authorList>
    </citation>
    <scope>IDENTIFICATION</scope>
</reference>
<protein>
    <submittedName>
        <fullName evidence="3">F-box domain-containing protein</fullName>
    </submittedName>
</protein>
<keyword evidence="2" id="KW-1185">Reference proteome</keyword>
<accession>A0A0N5BQE5</accession>
<dbReference type="AlphaFoldDB" id="A0A0N5BQE5"/>
<dbReference type="PROSITE" id="PS50181">
    <property type="entry name" value="FBOX"/>
    <property type="match status" value="1"/>
</dbReference>
<evidence type="ECO:0000259" key="1">
    <source>
        <dbReference type="PROSITE" id="PS50181"/>
    </source>
</evidence>
<dbReference type="Proteomes" id="UP000046392">
    <property type="component" value="Unplaced"/>
</dbReference>
<dbReference type="InterPro" id="IPR001810">
    <property type="entry name" value="F-box_dom"/>
</dbReference>
<evidence type="ECO:0000313" key="3">
    <source>
        <dbReference type="WBParaSite" id="SPAL_0000811000.1"/>
    </source>
</evidence>
<proteinExistence type="predicted"/>
<dbReference type="WBParaSite" id="SPAL_0000811000.1">
    <property type="protein sequence ID" value="SPAL_0000811000.1"/>
    <property type="gene ID" value="SPAL_0000811000"/>
</dbReference>
<name>A0A0N5BQE5_STREA</name>
<sequence length="314" mass="37373">MDLISLPDELKVQILKELQWSNLNNLKLVCRDLYLTVVRNIEELDRPKVEYLKIYYAENEILRVDYKSKHSEINLRDRVLHHIDFNDDHEYDIFLKDKDFTELKRLTFKNVTSGERLHVKEACLIFGNNILFPCYSISLSNRTSKILKISVAILRSCELRIPYNGSLLRKESLRKFGLFEKDGPRLFIRKVTMDIFTRNPMLKYEKISVDTNRLIFSQIMKHLYDLGFFSLENICKREKFLIVFDGIGDFTRSEQEFYREFSEKIKFDNNLRIKDSDESYSIRSSMNCSQCNGKHRHIIHHKKSTNEICIGLIY</sequence>